<gene>
    <name evidence="2" type="ORF">PGLA1383_LOCUS41038</name>
</gene>
<dbReference type="Proteomes" id="UP000654075">
    <property type="component" value="Unassembled WGS sequence"/>
</dbReference>
<sequence length="211" mass="23628">MRSSFCAQILFLDPRLSDASALCFRGVWLTARHRARLRLNVASAKRDPKSQPILQKYGCAAQPLALYVKAERSVDPFFLSCMRMLVLAQNVTKLQRAELKGWMEAWPETIPLDQRTEAAAAALAVDVLQQALDRMGSSSAEMRQRFGGDTVAARPTVHVREAETMVIVGLLKSMKELAVLTSHEYLFEALKESQRADRKKGREQQKPPSSV</sequence>
<dbReference type="AlphaFoldDB" id="A0A813GAM4"/>
<keyword evidence="3" id="KW-1185">Reference proteome</keyword>
<evidence type="ECO:0000313" key="3">
    <source>
        <dbReference type="Proteomes" id="UP000654075"/>
    </source>
</evidence>
<protein>
    <submittedName>
        <fullName evidence="2">Uncharacterized protein</fullName>
    </submittedName>
</protein>
<reference evidence="2" key="1">
    <citation type="submission" date="2021-02" db="EMBL/GenBank/DDBJ databases">
        <authorList>
            <person name="Dougan E. K."/>
            <person name="Rhodes N."/>
            <person name="Thang M."/>
            <person name="Chan C."/>
        </authorList>
    </citation>
    <scope>NUCLEOTIDE SEQUENCE</scope>
</reference>
<comment type="caution">
    <text evidence="2">The sequence shown here is derived from an EMBL/GenBank/DDBJ whole genome shotgun (WGS) entry which is preliminary data.</text>
</comment>
<feature type="compositionally biased region" description="Basic and acidic residues" evidence="1">
    <location>
        <begin position="192"/>
        <end position="205"/>
    </location>
</feature>
<name>A0A813GAM4_POLGL</name>
<dbReference type="EMBL" id="CAJNNV010028249">
    <property type="protein sequence ID" value="CAE8623826.1"/>
    <property type="molecule type" value="Genomic_DNA"/>
</dbReference>
<feature type="region of interest" description="Disordered" evidence="1">
    <location>
        <begin position="192"/>
        <end position="211"/>
    </location>
</feature>
<accession>A0A813GAM4</accession>
<evidence type="ECO:0000256" key="1">
    <source>
        <dbReference type="SAM" id="MobiDB-lite"/>
    </source>
</evidence>
<organism evidence="2 3">
    <name type="scientific">Polarella glacialis</name>
    <name type="common">Dinoflagellate</name>
    <dbReference type="NCBI Taxonomy" id="89957"/>
    <lineage>
        <taxon>Eukaryota</taxon>
        <taxon>Sar</taxon>
        <taxon>Alveolata</taxon>
        <taxon>Dinophyceae</taxon>
        <taxon>Suessiales</taxon>
        <taxon>Suessiaceae</taxon>
        <taxon>Polarella</taxon>
    </lineage>
</organism>
<evidence type="ECO:0000313" key="2">
    <source>
        <dbReference type="EMBL" id="CAE8623826.1"/>
    </source>
</evidence>
<dbReference type="OrthoDB" id="10689501at2759"/>
<proteinExistence type="predicted"/>